<reference evidence="1" key="1">
    <citation type="submission" date="2021-06" db="EMBL/GenBank/DDBJ databases">
        <authorList>
            <person name="Kallberg Y."/>
            <person name="Tangrot J."/>
            <person name="Rosling A."/>
        </authorList>
    </citation>
    <scope>NUCLEOTIDE SEQUENCE</scope>
    <source>
        <strain evidence="1">28 12/20/2015</strain>
    </source>
</reference>
<name>A0ACA9QKM9_9GLOM</name>
<keyword evidence="2" id="KW-1185">Reference proteome</keyword>
<proteinExistence type="predicted"/>
<sequence>MSRDPILTRSRNQNINETLYDELDNSDINSDPNSKNEHELEYEQESDYFDEFEIAQDIESLNNFDN</sequence>
<comment type="caution">
    <text evidence="1">The sequence shown here is derived from an EMBL/GenBank/DDBJ whole genome shotgun (WGS) entry which is preliminary data.</text>
</comment>
<evidence type="ECO:0000313" key="1">
    <source>
        <dbReference type="EMBL" id="CAG8748424.1"/>
    </source>
</evidence>
<protein>
    <submittedName>
        <fullName evidence="1">13559_t:CDS:1</fullName>
    </submittedName>
</protein>
<accession>A0ACA9QKM9</accession>
<dbReference type="Proteomes" id="UP000789366">
    <property type="component" value="Unassembled WGS sequence"/>
</dbReference>
<feature type="non-terminal residue" evidence="1">
    <location>
        <position position="66"/>
    </location>
</feature>
<gene>
    <name evidence="1" type="ORF">SPELUC_LOCUS14304</name>
</gene>
<dbReference type="EMBL" id="CAJVPW010041528">
    <property type="protein sequence ID" value="CAG8748424.1"/>
    <property type="molecule type" value="Genomic_DNA"/>
</dbReference>
<evidence type="ECO:0000313" key="2">
    <source>
        <dbReference type="Proteomes" id="UP000789366"/>
    </source>
</evidence>
<organism evidence="1 2">
    <name type="scientific">Cetraspora pellucida</name>
    <dbReference type="NCBI Taxonomy" id="1433469"/>
    <lineage>
        <taxon>Eukaryota</taxon>
        <taxon>Fungi</taxon>
        <taxon>Fungi incertae sedis</taxon>
        <taxon>Mucoromycota</taxon>
        <taxon>Glomeromycotina</taxon>
        <taxon>Glomeromycetes</taxon>
        <taxon>Diversisporales</taxon>
        <taxon>Gigasporaceae</taxon>
        <taxon>Cetraspora</taxon>
    </lineage>
</organism>